<dbReference type="KEGG" id="fer:FNB15_00310"/>
<reference evidence="3 4" key="1">
    <citation type="submission" date="2019-07" db="EMBL/GenBank/DDBJ databases">
        <title>Genome sequencing for Ferrovibrio sp. K5.</title>
        <authorList>
            <person name="Park S.-J."/>
        </authorList>
    </citation>
    <scope>NUCLEOTIDE SEQUENCE [LARGE SCALE GENOMIC DNA]</scope>
    <source>
        <strain evidence="3 4">K5</strain>
    </source>
</reference>
<evidence type="ECO:0000256" key="1">
    <source>
        <dbReference type="ARBA" id="ARBA00022603"/>
    </source>
</evidence>
<dbReference type="AlphaFoldDB" id="A0A516GWV4"/>
<dbReference type="PROSITE" id="PS00092">
    <property type="entry name" value="N6_MTASE"/>
    <property type="match status" value="1"/>
</dbReference>
<dbReference type="EC" id="2.1.1.171" evidence="3"/>
<dbReference type="Proteomes" id="UP000317496">
    <property type="component" value="Chromosome"/>
</dbReference>
<keyword evidence="1 3" id="KW-0489">Methyltransferase</keyword>
<organism evidence="3 4">
    <name type="scientific">Ferrovibrio terrae</name>
    <dbReference type="NCBI Taxonomy" id="2594003"/>
    <lineage>
        <taxon>Bacteria</taxon>
        <taxon>Pseudomonadati</taxon>
        <taxon>Pseudomonadota</taxon>
        <taxon>Alphaproteobacteria</taxon>
        <taxon>Rhodospirillales</taxon>
        <taxon>Rhodospirillaceae</taxon>
        <taxon>Ferrovibrio</taxon>
    </lineage>
</organism>
<dbReference type="InterPro" id="IPR029063">
    <property type="entry name" value="SAM-dependent_MTases_sf"/>
</dbReference>
<dbReference type="GO" id="GO:0003676">
    <property type="term" value="F:nucleic acid binding"/>
    <property type="evidence" value="ECO:0007669"/>
    <property type="project" value="InterPro"/>
</dbReference>
<dbReference type="InterPro" id="IPR004398">
    <property type="entry name" value="RNA_MeTrfase_RsmD"/>
</dbReference>
<evidence type="ECO:0000256" key="2">
    <source>
        <dbReference type="ARBA" id="ARBA00022679"/>
    </source>
</evidence>
<proteinExistence type="predicted"/>
<dbReference type="EMBL" id="CP041636">
    <property type="protein sequence ID" value="QDO95820.1"/>
    <property type="molecule type" value="Genomic_DNA"/>
</dbReference>
<dbReference type="GO" id="GO:0052913">
    <property type="term" value="F:16S rRNA (guanine(966)-N(2))-methyltransferase activity"/>
    <property type="evidence" value="ECO:0007669"/>
    <property type="project" value="UniProtKB-EC"/>
</dbReference>
<accession>A0A516GWV4</accession>
<dbReference type="InterPro" id="IPR002052">
    <property type="entry name" value="DNA_methylase_N6_adenine_CS"/>
</dbReference>
<dbReference type="Pfam" id="PF03602">
    <property type="entry name" value="Cons_hypoth95"/>
    <property type="match status" value="1"/>
</dbReference>
<dbReference type="CDD" id="cd02440">
    <property type="entry name" value="AdoMet_MTases"/>
    <property type="match status" value="1"/>
</dbReference>
<dbReference type="PIRSF" id="PIRSF004553">
    <property type="entry name" value="CHP00095"/>
    <property type="match status" value="1"/>
</dbReference>
<sequence>MRIVGGTHRGRPIAAPADVTTRPTIDRVRESLFNMLLHSPGLMTEDGRTRLDGGIMLDPFAGSGALSFEALSRGAHHAYMFEIDPAARRTILGNANTLDMAGRITLRGQDALHPGPAPAPVDLVLMDPPYGSGLGAPVLTALAQNGWLKPDALVIVETDARKGSSEGSFDAPPGFSLLEERQQGPARLTFLLRDKTVA</sequence>
<protein>
    <submittedName>
        <fullName evidence="3">16S rRNA (Guanine(966)-N(2))-methyltransferase RsmD</fullName>
        <ecNumber evidence="3">2.1.1.171</ecNumber>
    </submittedName>
</protein>
<dbReference type="NCBIfam" id="TIGR00095">
    <property type="entry name" value="16S rRNA (guanine(966)-N(2))-methyltransferase RsmD"/>
    <property type="match status" value="1"/>
</dbReference>
<keyword evidence="2 3" id="KW-0808">Transferase</keyword>
<dbReference type="PANTHER" id="PTHR43542:SF1">
    <property type="entry name" value="METHYLTRANSFERASE"/>
    <property type="match status" value="1"/>
</dbReference>
<evidence type="ECO:0000313" key="3">
    <source>
        <dbReference type="EMBL" id="QDO95820.1"/>
    </source>
</evidence>
<dbReference type="SUPFAM" id="SSF53335">
    <property type="entry name" value="S-adenosyl-L-methionine-dependent methyltransferases"/>
    <property type="match status" value="1"/>
</dbReference>
<name>A0A516GWV4_9PROT</name>
<gene>
    <name evidence="3" type="primary">rsmD</name>
    <name evidence="3" type="ORF">FNB15_00310</name>
</gene>
<evidence type="ECO:0000313" key="4">
    <source>
        <dbReference type="Proteomes" id="UP000317496"/>
    </source>
</evidence>
<dbReference type="OrthoDB" id="9803017at2"/>
<dbReference type="PANTHER" id="PTHR43542">
    <property type="entry name" value="METHYLTRANSFERASE"/>
    <property type="match status" value="1"/>
</dbReference>
<keyword evidence="4" id="KW-1185">Reference proteome</keyword>
<dbReference type="Gene3D" id="3.40.50.150">
    <property type="entry name" value="Vaccinia Virus protein VP39"/>
    <property type="match status" value="1"/>
</dbReference>